<sequence>MARSSESGDKSRFLDGAAGCGEWGGVAGGGHRQTSRQTLLKIRRSARPRRSLAATDCHHHHGLAVNRRLVIQADPHHQENHLRQVNRVNRIGPYCRPKVQEEAPKRQATED</sequence>
<dbReference type="Proteomes" id="UP000486351">
    <property type="component" value="Unassembled WGS sequence"/>
</dbReference>
<reference evidence="1 2" key="1">
    <citation type="submission" date="2018-09" db="EMBL/GenBank/DDBJ databases">
        <title>Genomic investigation of the strawberry pathogen Phytophthora fragariae indicates pathogenicity is determined by transcriptional variation in three key races.</title>
        <authorList>
            <person name="Adams T.M."/>
            <person name="Armitage A.D."/>
            <person name="Sobczyk M.K."/>
            <person name="Bates H.J."/>
            <person name="Dunwell J.M."/>
            <person name="Nellist C.F."/>
            <person name="Harrison R.J."/>
        </authorList>
    </citation>
    <scope>NUCLEOTIDE SEQUENCE [LARGE SCALE GENOMIC DNA]</scope>
    <source>
        <strain evidence="1 2">NOV-77</strain>
    </source>
</reference>
<organism evidence="1 2">
    <name type="scientific">Phytophthora fragariae</name>
    <dbReference type="NCBI Taxonomy" id="53985"/>
    <lineage>
        <taxon>Eukaryota</taxon>
        <taxon>Sar</taxon>
        <taxon>Stramenopiles</taxon>
        <taxon>Oomycota</taxon>
        <taxon>Peronosporomycetes</taxon>
        <taxon>Peronosporales</taxon>
        <taxon>Peronosporaceae</taxon>
        <taxon>Phytophthora</taxon>
    </lineage>
</organism>
<accession>A0A6G0QGE4</accession>
<gene>
    <name evidence="1" type="ORF">PF008_g26654</name>
</gene>
<dbReference type="EMBL" id="QXFY01003307">
    <property type="protein sequence ID" value="KAE9286459.1"/>
    <property type="molecule type" value="Genomic_DNA"/>
</dbReference>
<evidence type="ECO:0000313" key="2">
    <source>
        <dbReference type="Proteomes" id="UP000486351"/>
    </source>
</evidence>
<comment type="caution">
    <text evidence="1">The sequence shown here is derived from an EMBL/GenBank/DDBJ whole genome shotgun (WGS) entry which is preliminary data.</text>
</comment>
<protein>
    <submittedName>
        <fullName evidence="1">Uncharacterized protein</fullName>
    </submittedName>
</protein>
<dbReference type="AlphaFoldDB" id="A0A6G0QGE4"/>
<evidence type="ECO:0000313" key="1">
    <source>
        <dbReference type="EMBL" id="KAE9286459.1"/>
    </source>
</evidence>
<proteinExistence type="predicted"/>
<name>A0A6G0QGE4_9STRA</name>